<keyword evidence="3" id="KW-1185">Reference proteome</keyword>
<dbReference type="Pfam" id="PF16589">
    <property type="entry name" value="BRCT_2"/>
    <property type="match status" value="2"/>
</dbReference>
<dbReference type="GO" id="GO:0006974">
    <property type="term" value="P:DNA damage response"/>
    <property type="evidence" value="ECO:0007669"/>
    <property type="project" value="TreeGrafter"/>
</dbReference>
<dbReference type="CDD" id="cd17738">
    <property type="entry name" value="BRCT_TopBP1_rpt7"/>
    <property type="match status" value="1"/>
</dbReference>
<dbReference type="GO" id="GO:2000781">
    <property type="term" value="P:positive regulation of double-strand break repair"/>
    <property type="evidence" value="ECO:0007669"/>
    <property type="project" value="InterPro"/>
</dbReference>
<dbReference type="SMART" id="SM00292">
    <property type="entry name" value="BRCT"/>
    <property type="match status" value="3"/>
</dbReference>
<feature type="domain" description="BRCT" evidence="1">
    <location>
        <begin position="163"/>
        <end position="248"/>
    </location>
</feature>
<dbReference type="SUPFAM" id="SSF52113">
    <property type="entry name" value="BRCT domain"/>
    <property type="match status" value="4"/>
</dbReference>
<dbReference type="PANTHER" id="PTHR46677:SF1">
    <property type="entry name" value="SMC5-SMC6 COMPLEX LOCALIZATION FACTOR PROTEIN 1"/>
    <property type="match status" value="1"/>
</dbReference>
<evidence type="ECO:0000313" key="3">
    <source>
        <dbReference type="Proteomes" id="UP000192356"/>
    </source>
</evidence>
<organism evidence="2 3">
    <name type="scientific">Hepatospora eriocheir</name>
    <dbReference type="NCBI Taxonomy" id="1081669"/>
    <lineage>
        <taxon>Eukaryota</taxon>
        <taxon>Fungi</taxon>
        <taxon>Fungi incertae sedis</taxon>
        <taxon>Microsporidia</taxon>
        <taxon>Hepatosporidae</taxon>
        <taxon>Hepatospora</taxon>
    </lineage>
</organism>
<dbReference type="InterPro" id="IPR036420">
    <property type="entry name" value="BRCT_dom_sf"/>
</dbReference>
<dbReference type="OrthoDB" id="342264at2759"/>
<sequence>MTNISLSTQTVLISTTGLSTEEVELYDENYKIDKKLTPQTAYLVSYKAIFTEKYIQALKWNIPIVRIDYFNNSVVPIKKFESVLFTTSGINNHIYSNYIIANGGIYQPNCSIYIDFLICDDSNLEKYKFCKKYNIPIINTADIFSDNYKLFSSKLKYDAKEINKKSKFFDLVFYIDDKLPKSVYNRLKRLIVENDGTRFPTISDSVDFILTTYSLSSKYEDSSKLLYYQYVFDCIESNSLLYENFYRIYKYEEYNFFKNYTFYVSTDFDNKTKIELFNKIKALNGRISSEISFKVTHYISNDTEINIKNLHSNCNIVGFEWINECLNYLKLVHIGRFTVSRSLKRIKSVTQCDKEYLFQFTGCTNDQIKEIISEFNRLKIKYIISDKFEKSTHLIMGEINTSEKLFCSIVNGCWIIKPEFISEFGKFISDKDSLNKVFEKYEWKVEDKENNSKLTKIIKSIKTWRQRIQSGGKKPYYNWKIKLYCNKDKYDGYKKLIESGGGTLTSEKDYTHVFVDKNYKEQISESKNYSIDYLFLYLFK</sequence>
<dbReference type="PROSITE" id="PS50172">
    <property type="entry name" value="BRCT"/>
    <property type="match status" value="2"/>
</dbReference>
<comment type="caution">
    <text evidence="2">The sequence shown here is derived from an EMBL/GenBank/DDBJ whole genome shotgun (WGS) entry which is preliminary data.</text>
</comment>
<accession>A0A1X0Q7C9</accession>
<name>A0A1X0Q7C9_9MICR</name>
<evidence type="ECO:0000313" key="2">
    <source>
        <dbReference type="EMBL" id="ORD95681.1"/>
    </source>
</evidence>
<protein>
    <submittedName>
        <fullName evidence="2">ANR32</fullName>
    </submittedName>
</protein>
<dbReference type="Gene3D" id="3.40.50.10190">
    <property type="entry name" value="BRCT domain"/>
    <property type="match status" value="5"/>
</dbReference>
<dbReference type="GO" id="GO:0005634">
    <property type="term" value="C:nucleus"/>
    <property type="evidence" value="ECO:0007669"/>
    <property type="project" value="TreeGrafter"/>
</dbReference>
<dbReference type="PANTHER" id="PTHR46677">
    <property type="entry name" value="SMC5-SMC6 COMPLEX LOCALIZATION FACTOR PROTEIN 1"/>
    <property type="match status" value="1"/>
</dbReference>
<dbReference type="InterPro" id="IPR001357">
    <property type="entry name" value="BRCT_dom"/>
</dbReference>
<dbReference type="GO" id="GO:0035861">
    <property type="term" value="C:site of double-strand break"/>
    <property type="evidence" value="ECO:0007669"/>
    <property type="project" value="TreeGrafter"/>
</dbReference>
<dbReference type="Pfam" id="PF12738">
    <property type="entry name" value="PTCB-BRCT"/>
    <property type="match status" value="1"/>
</dbReference>
<dbReference type="EMBL" id="LVKB01000214">
    <property type="protein sequence ID" value="ORD95681.1"/>
    <property type="molecule type" value="Genomic_DNA"/>
</dbReference>
<dbReference type="VEuPathDB" id="MicrosporidiaDB:HERIO_2303"/>
<reference evidence="2 3" key="1">
    <citation type="journal article" date="2017" name="Environ. Microbiol.">
        <title>Decay of the glycolytic pathway and adaptation to intranuclear parasitism within Enterocytozoonidae microsporidia.</title>
        <authorList>
            <person name="Wiredu Boakye D."/>
            <person name="Jaroenlak P."/>
            <person name="Prachumwat A."/>
            <person name="Williams T.A."/>
            <person name="Bateman K.S."/>
            <person name="Itsathitphaisarn O."/>
            <person name="Sritunyalucksana K."/>
            <person name="Paszkiewicz K.H."/>
            <person name="Moore K.A."/>
            <person name="Stentiford G.D."/>
            <person name="Williams B.A."/>
        </authorList>
    </citation>
    <scope>NUCLEOTIDE SEQUENCE [LARGE SCALE GENOMIC DNA]</scope>
    <source>
        <strain evidence="2 3">GB1</strain>
    </source>
</reference>
<proteinExistence type="predicted"/>
<dbReference type="Proteomes" id="UP000192356">
    <property type="component" value="Unassembled WGS sequence"/>
</dbReference>
<dbReference type="VEuPathDB" id="MicrosporidiaDB:A0H76_2356"/>
<dbReference type="GO" id="GO:1990166">
    <property type="term" value="P:protein localization to site of double-strand break"/>
    <property type="evidence" value="ECO:0007669"/>
    <property type="project" value="TreeGrafter"/>
</dbReference>
<gene>
    <name evidence="2" type="primary">ANR32</name>
    <name evidence="2" type="ORF">HERIO_2303</name>
</gene>
<dbReference type="CDD" id="cd00027">
    <property type="entry name" value="BRCT"/>
    <property type="match status" value="2"/>
</dbReference>
<feature type="domain" description="BRCT" evidence="1">
    <location>
        <begin position="252"/>
        <end position="339"/>
    </location>
</feature>
<evidence type="ECO:0000259" key="1">
    <source>
        <dbReference type="PROSITE" id="PS50172"/>
    </source>
</evidence>
<dbReference type="InterPro" id="IPR042479">
    <property type="entry name" value="Slf1"/>
</dbReference>
<dbReference type="AlphaFoldDB" id="A0A1X0Q7C9"/>